<evidence type="ECO:0000256" key="6">
    <source>
        <dbReference type="ARBA" id="ARBA00022827"/>
    </source>
</evidence>
<feature type="domain" description="Proline utilization A proline dehydrogenase N-terminal" evidence="23">
    <location>
        <begin position="13"/>
        <end position="58"/>
    </location>
</feature>
<keyword evidence="12 18" id="KW-0804">Transcription</keyword>
<keyword evidence="6 18" id="KW-0274">FAD</keyword>
<dbReference type="SUPFAM" id="SSF81935">
    <property type="entry name" value="N-terminal domain of bifunctional PutA protein"/>
    <property type="match status" value="1"/>
</dbReference>
<evidence type="ECO:0000256" key="1">
    <source>
        <dbReference type="ARBA" id="ARBA00001974"/>
    </source>
</evidence>
<dbReference type="InterPro" id="IPR002872">
    <property type="entry name" value="Proline_DH_dom"/>
</dbReference>
<dbReference type="Pfam" id="PF00171">
    <property type="entry name" value="Aldedh"/>
    <property type="match status" value="1"/>
</dbReference>
<evidence type="ECO:0000256" key="5">
    <source>
        <dbReference type="ARBA" id="ARBA00022630"/>
    </source>
</evidence>
<dbReference type="SUPFAM" id="SSF53720">
    <property type="entry name" value="ALDH-like"/>
    <property type="match status" value="1"/>
</dbReference>
<evidence type="ECO:0000313" key="26">
    <source>
        <dbReference type="Proteomes" id="UP000054735"/>
    </source>
</evidence>
<evidence type="ECO:0000256" key="13">
    <source>
        <dbReference type="ARBA" id="ARBA00023268"/>
    </source>
</evidence>
<keyword evidence="10 18" id="KW-0642">Proline metabolism</keyword>
<evidence type="ECO:0000259" key="21">
    <source>
        <dbReference type="Pfam" id="PF01619"/>
    </source>
</evidence>
<evidence type="ECO:0000313" key="27">
    <source>
        <dbReference type="Proteomes" id="UP000255066"/>
    </source>
</evidence>
<dbReference type="GO" id="GO:0004657">
    <property type="term" value="F:proline dehydrogenase activity"/>
    <property type="evidence" value="ECO:0007669"/>
    <property type="project" value="UniProtKB-UniRule"/>
</dbReference>
<dbReference type="CDD" id="cd07125">
    <property type="entry name" value="ALDH_PutA-P5CDH"/>
    <property type="match status" value="1"/>
</dbReference>
<comment type="cofactor">
    <cofactor evidence="1 18">
        <name>FAD</name>
        <dbReference type="ChEBI" id="CHEBI:57692"/>
    </cofactor>
</comment>
<feature type="domain" description="Aldehyde dehydrogenase" evidence="20">
    <location>
        <begin position="570"/>
        <end position="1025"/>
    </location>
</feature>
<dbReference type="Gene3D" id="3.40.309.10">
    <property type="entry name" value="Aldehyde Dehydrogenase, Chain A, domain 2"/>
    <property type="match status" value="1"/>
</dbReference>
<comment type="pathway">
    <text evidence="3 18">Amino-acid degradation; L-proline degradation into L-glutamate; L-glutamate from L-proline: step 2/2.</text>
</comment>
<keyword evidence="9 18" id="KW-0520">NAD</keyword>
<dbReference type="InterPro" id="IPR029041">
    <property type="entry name" value="FAD-linked_oxidoreductase-like"/>
</dbReference>
<dbReference type="InterPro" id="IPR024089">
    <property type="entry name" value="PRODH_PutA_dom_I/II"/>
</dbReference>
<dbReference type="InterPro" id="IPR015590">
    <property type="entry name" value="Aldehyde_DH_dom"/>
</dbReference>
<dbReference type="NCBIfam" id="TIGR01238">
    <property type="entry name" value="D1pyr5carbox3"/>
    <property type="match status" value="1"/>
</dbReference>
<dbReference type="AlphaFoldDB" id="A0A378I890"/>
<dbReference type="InterPro" id="IPR016161">
    <property type="entry name" value="Ald_DH/histidinol_DH"/>
</dbReference>
<dbReference type="GO" id="GO:0003842">
    <property type="term" value="F:L-glutamate gamma-semialdehyde dehydrogenase activity"/>
    <property type="evidence" value="ECO:0007669"/>
    <property type="project" value="UniProtKB-UniRule"/>
</dbReference>
<dbReference type="PANTHER" id="PTHR42862">
    <property type="entry name" value="DELTA-1-PYRROLINE-5-CARBOXYLATE DEHYDROGENASE 1, ISOFORM A-RELATED"/>
    <property type="match status" value="1"/>
</dbReference>
<dbReference type="Gene3D" id="3.40.605.10">
    <property type="entry name" value="Aldehyde Dehydrogenase, Chain A, domain 1"/>
    <property type="match status" value="1"/>
</dbReference>
<dbReference type="Pfam" id="PF14850">
    <property type="entry name" value="Pro_dh-DNA_bdg"/>
    <property type="match status" value="1"/>
</dbReference>
<feature type="domain" description="Proline dehydrogenase" evidence="21">
    <location>
        <begin position="189"/>
        <end position="484"/>
    </location>
</feature>
<dbReference type="InterPro" id="IPR024082">
    <property type="entry name" value="PRODH_PutA_dom_II"/>
</dbReference>
<dbReference type="STRING" id="28083.Lbir_2514"/>
<dbReference type="Gene3D" id="1.20.5.550">
    <property type="entry name" value="Single Helix bin"/>
    <property type="match status" value="1"/>
</dbReference>
<dbReference type="InterPro" id="IPR016163">
    <property type="entry name" value="Ald_DH_C"/>
</dbReference>
<comment type="similarity">
    <text evidence="16 18">In the N-terminal section; belongs to the proline dehydrogenase family.</text>
</comment>
<dbReference type="GO" id="GO:0010133">
    <property type="term" value="P:L-proline catabolic process to L-glutamate"/>
    <property type="evidence" value="ECO:0007669"/>
    <property type="project" value="UniProtKB-UniRule"/>
</dbReference>
<sequence>MLVKHHIQGPEGLRAQINQAYRIDELSIISQLIEEAALSGQQLDGAREFATSLVKQVRYERKKSTGIDSFLTEYSLSSEEGIALMCLAEALLRVPDNPTINSLIKDKLTAADWKAHRGQSQSFFVNATTWALMLTGKVLTPEKADSVLSKAVLTVLNRSGEGVVRKAVDKAMRIMSKQFVMGRSISEALTRAKKKEAIGYRYSYDMLGEAALTKADAERYFQAYKDAIKSIGERADRQANIYQRAGISIKLSALHPRYQETQKEQVMQELPARLLELAQIAKHYDIGMTIDAEESERLDLSLDIIEAVFNDDSLNGWKGFGLAVQSYQKRASFVLDWLADLARKKGRRIMVRLIKGAYWDSEIKKTQMQGLEEYPVFTRKVFTDVSFQACAKKLLTMTDVIYPQFATHNAYSVAMVLQLVGEYRDFEFQCLHGMGTELYEQIVPATRLGIPCRIYAPVGSHEDLLPYLVRRLLENGANSSFVNRIVDEKAPIASLVEDPVAKARLFLSKINHNIPLPSAIFLPERQNSSGFDFTDRRALAELRSFYGSQDLTHWQARPLLNGREAGQLHRSVTSPQRTDKPIGQVSEASIEDIDWALKQSVKGFPQWNHRPVKERAALVERYAALLEENQARLMALLCLEAGKTWSDSLAEVREAVDFCRYYAAHALKLMGAPQSLHGYTGELNELSLHGRGTVLCISPWNFPLAIFTGQVVAGLVTGNCVIAKPAEQTPLIAAMAVQLMHEAGIPQGVIQLMPGPGETIGAGLVADLRVKAVVFTGSTQTANLINKTLATRGGEIIPLIAETGGQNAMIVDSSALLEQVIMDVMTSSFGSAGQRCSALRVIYVQEEVYPRFIDLLKGAMAELKMGDPQWLSTDVGPVIDNEALGMLKAHVEQMKKNHEIIYQCRLSDDCQNGYFMPPTAIAIDSINALKKEVFGPVLHVIRYPRKALDKVIDEINGTGYGLTLGIHSRINHTVDYIRQRVRAGNCYVNRNMIGAVVGLQPFGGEGLSGTGPKAGGPYYLLRLCHERTYTVDTTAAGGNASLMSIPEGI</sequence>
<evidence type="ECO:0000256" key="7">
    <source>
        <dbReference type="ARBA" id="ARBA00023002"/>
    </source>
</evidence>
<evidence type="ECO:0000256" key="17">
    <source>
        <dbReference type="ARBA" id="ARBA00060911"/>
    </source>
</evidence>
<protein>
    <recommendedName>
        <fullName evidence="18">Bifunctional protein PutA</fullName>
    </recommendedName>
    <domain>
        <recommendedName>
            <fullName evidence="18">Proline dehydrogenase</fullName>
            <ecNumber evidence="18">1.5.5.2</ecNumber>
        </recommendedName>
        <alternativeName>
            <fullName evidence="18">Proline oxidase</fullName>
        </alternativeName>
    </domain>
    <domain>
        <recommendedName>
            <fullName evidence="18">Delta-1-pyrroline-5-carboxylate dehydrogenase</fullName>
            <shortName evidence="18">P5C dehydrogenase</shortName>
            <ecNumber evidence="18">1.2.1.88</ecNumber>
        </recommendedName>
        <alternativeName>
            <fullName evidence="18">L-glutamate gamma-semialdehyde dehydrogenase</fullName>
        </alternativeName>
    </domain>
</protein>
<dbReference type="GO" id="GO:0003700">
    <property type="term" value="F:DNA-binding transcription factor activity"/>
    <property type="evidence" value="ECO:0007669"/>
    <property type="project" value="InterPro"/>
</dbReference>
<keyword evidence="8 18" id="KW-0805">Transcription regulation</keyword>
<evidence type="ECO:0000256" key="19">
    <source>
        <dbReference type="PIRSR" id="PIRSR000197-1"/>
    </source>
</evidence>
<dbReference type="InterPro" id="IPR016160">
    <property type="entry name" value="Ald_DH_CS_CYS"/>
</dbReference>
<reference evidence="24 26" key="1">
    <citation type="submission" date="2015-11" db="EMBL/GenBank/DDBJ databases">
        <title>Genomic analysis of 38 Legionella species identifies large and diverse effector repertoires.</title>
        <authorList>
            <person name="Burstein D."/>
            <person name="Amaro F."/>
            <person name="Zusman T."/>
            <person name="Lifshitz Z."/>
            <person name="Cohen O."/>
            <person name="Gilbert J.A."/>
            <person name="Pupko T."/>
            <person name="Shuman H.A."/>
            <person name="Segal G."/>
        </authorList>
    </citation>
    <scope>NUCLEOTIDE SEQUENCE [LARGE SCALE GENOMIC DNA]</scope>
    <source>
        <strain evidence="24 26">CDC#1407-AL-14</strain>
    </source>
</reference>
<evidence type="ECO:0000313" key="25">
    <source>
        <dbReference type="EMBL" id="STX31379.1"/>
    </source>
</evidence>
<feature type="active site" evidence="19">
    <location>
        <position position="836"/>
    </location>
</feature>
<proteinExistence type="inferred from homology"/>
<dbReference type="SUPFAM" id="SSF51730">
    <property type="entry name" value="FAD-linked oxidoreductase"/>
    <property type="match status" value="1"/>
</dbReference>
<dbReference type="Gene3D" id="1.20.5.460">
    <property type="entry name" value="Single helix bin"/>
    <property type="match status" value="1"/>
</dbReference>
<evidence type="ECO:0000313" key="24">
    <source>
        <dbReference type="EMBL" id="KTC67912.1"/>
    </source>
</evidence>
<dbReference type="EMBL" id="UGNW01000001">
    <property type="protein sequence ID" value="STX31379.1"/>
    <property type="molecule type" value="Genomic_DNA"/>
</dbReference>
<keyword evidence="7 18" id="KW-0560">Oxidoreductase</keyword>
<evidence type="ECO:0000259" key="23">
    <source>
        <dbReference type="Pfam" id="PF18327"/>
    </source>
</evidence>
<dbReference type="InterPro" id="IPR016162">
    <property type="entry name" value="Ald_DH_N"/>
</dbReference>
<dbReference type="FunFam" id="3.20.20.220:FF:000004">
    <property type="entry name" value="Bifunctional protein PutA"/>
    <property type="match status" value="1"/>
</dbReference>
<reference evidence="25 27" key="2">
    <citation type="submission" date="2018-06" db="EMBL/GenBank/DDBJ databases">
        <authorList>
            <consortium name="Pathogen Informatics"/>
            <person name="Doyle S."/>
        </authorList>
    </citation>
    <scope>NUCLEOTIDE SEQUENCE [LARGE SCALE GENOMIC DNA]</scope>
    <source>
        <strain evidence="25 27">NCTC12437</strain>
    </source>
</reference>
<evidence type="ECO:0000256" key="18">
    <source>
        <dbReference type="PIRNR" id="PIRNR000197"/>
    </source>
</evidence>
<evidence type="ECO:0000259" key="22">
    <source>
        <dbReference type="Pfam" id="PF14850"/>
    </source>
</evidence>
<dbReference type="Proteomes" id="UP000054735">
    <property type="component" value="Unassembled WGS sequence"/>
</dbReference>
<evidence type="ECO:0000256" key="9">
    <source>
        <dbReference type="ARBA" id="ARBA00023027"/>
    </source>
</evidence>
<evidence type="ECO:0000256" key="2">
    <source>
        <dbReference type="ARBA" id="ARBA00004739"/>
    </source>
</evidence>
<comment type="pathway">
    <text evidence="2 18">Amino-acid degradation; L-proline degradation into L-glutamate; L-glutamate from L-proline: step 1/2.</text>
</comment>
<dbReference type="PIRSF" id="PIRSF000197">
    <property type="entry name" value="Bifunct_PutA"/>
    <property type="match status" value="1"/>
</dbReference>
<evidence type="ECO:0000256" key="8">
    <source>
        <dbReference type="ARBA" id="ARBA00023015"/>
    </source>
</evidence>
<evidence type="ECO:0000256" key="16">
    <source>
        <dbReference type="ARBA" id="ARBA00060889"/>
    </source>
</evidence>
<accession>A0A378I890</accession>
<gene>
    <name evidence="25" type="primary">putA</name>
    <name evidence="24" type="ORF">Lbir_2514</name>
    <name evidence="25" type="ORF">NCTC12437_01151</name>
</gene>
<comment type="catalytic activity">
    <reaction evidence="15 18">
        <text>L-proline + a quinone = (S)-1-pyrroline-5-carboxylate + a quinol + H(+)</text>
        <dbReference type="Rhea" id="RHEA:23784"/>
        <dbReference type="ChEBI" id="CHEBI:15378"/>
        <dbReference type="ChEBI" id="CHEBI:17388"/>
        <dbReference type="ChEBI" id="CHEBI:24646"/>
        <dbReference type="ChEBI" id="CHEBI:60039"/>
        <dbReference type="ChEBI" id="CHEBI:132124"/>
        <dbReference type="EC" id="1.5.5.2"/>
    </reaction>
</comment>
<comment type="catalytic activity">
    <reaction evidence="14 18">
        <text>L-glutamate 5-semialdehyde + NAD(+) + H2O = L-glutamate + NADH + 2 H(+)</text>
        <dbReference type="Rhea" id="RHEA:30235"/>
        <dbReference type="ChEBI" id="CHEBI:15377"/>
        <dbReference type="ChEBI" id="CHEBI:15378"/>
        <dbReference type="ChEBI" id="CHEBI:29985"/>
        <dbReference type="ChEBI" id="CHEBI:57540"/>
        <dbReference type="ChEBI" id="CHEBI:57945"/>
        <dbReference type="ChEBI" id="CHEBI:58066"/>
        <dbReference type="EC" id="1.2.1.88"/>
    </reaction>
</comment>
<dbReference type="InterPro" id="IPR024090">
    <property type="entry name" value="PRODH_PutA_dom_I"/>
</dbReference>
<dbReference type="Pfam" id="PF01619">
    <property type="entry name" value="Pro_dh"/>
    <property type="match status" value="1"/>
</dbReference>
<dbReference type="InterPro" id="IPR050485">
    <property type="entry name" value="Proline_metab_enzyme"/>
</dbReference>
<dbReference type="UniPathway" id="UPA00261">
    <property type="reaction ID" value="UER00373"/>
</dbReference>
<dbReference type="Gene3D" id="3.20.20.220">
    <property type="match status" value="1"/>
</dbReference>
<evidence type="ECO:0000256" key="12">
    <source>
        <dbReference type="ARBA" id="ARBA00023163"/>
    </source>
</evidence>
<evidence type="ECO:0000256" key="3">
    <source>
        <dbReference type="ARBA" id="ARBA00004786"/>
    </source>
</evidence>
<dbReference type="PROSITE" id="PS00070">
    <property type="entry name" value="ALDEHYDE_DEHYDR_CYS"/>
    <property type="match status" value="1"/>
</dbReference>
<comment type="function">
    <text evidence="18">Oxidizes proline to glutamate for use as a carbon and nitrogen source.</text>
</comment>
<evidence type="ECO:0000259" key="20">
    <source>
        <dbReference type="Pfam" id="PF00171"/>
    </source>
</evidence>
<keyword evidence="5 18" id="KW-0285">Flavoprotein</keyword>
<dbReference type="NCBIfam" id="NF008869">
    <property type="entry name" value="PRK11904.1"/>
    <property type="match status" value="1"/>
</dbReference>
<evidence type="ECO:0000256" key="4">
    <source>
        <dbReference type="ARBA" id="ARBA00022491"/>
    </source>
</evidence>
<organism evidence="25 27">
    <name type="scientific">Legionella birminghamensis</name>
    <dbReference type="NCBI Taxonomy" id="28083"/>
    <lineage>
        <taxon>Bacteria</taxon>
        <taxon>Pseudomonadati</taxon>
        <taxon>Pseudomonadota</taxon>
        <taxon>Gammaproteobacteria</taxon>
        <taxon>Legionellales</taxon>
        <taxon>Legionellaceae</taxon>
        <taxon>Legionella</taxon>
    </lineage>
</organism>
<evidence type="ECO:0000256" key="15">
    <source>
        <dbReference type="ARBA" id="ARBA00048779"/>
    </source>
</evidence>
<dbReference type="PANTHER" id="PTHR42862:SF1">
    <property type="entry name" value="DELTA-1-PYRROLINE-5-CARBOXYLATE DEHYDROGENASE 2, ISOFORM A-RELATED"/>
    <property type="match status" value="1"/>
</dbReference>
<dbReference type="InterPro" id="IPR041349">
    <property type="entry name" value="PRODH"/>
</dbReference>
<dbReference type="InterPro" id="IPR005933">
    <property type="entry name" value="PutA_C"/>
</dbReference>
<evidence type="ECO:0000256" key="10">
    <source>
        <dbReference type="ARBA" id="ARBA00023062"/>
    </source>
</evidence>
<keyword evidence="26" id="KW-1185">Reference proteome</keyword>
<dbReference type="Pfam" id="PF18327">
    <property type="entry name" value="PRODH"/>
    <property type="match status" value="1"/>
</dbReference>
<evidence type="ECO:0000256" key="14">
    <source>
        <dbReference type="ARBA" id="ARBA00048142"/>
    </source>
</evidence>
<dbReference type="EC" id="1.2.1.88" evidence="18"/>
<keyword evidence="4 18" id="KW-0678">Repressor</keyword>
<dbReference type="GO" id="GO:0009898">
    <property type="term" value="C:cytoplasmic side of plasma membrane"/>
    <property type="evidence" value="ECO:0007669"/>
    <property type="project" value="TreeGrafter"/>
</dbReference>
<feature type="active site" evidence="19">
    <location>
        <position position="802"/>
    </location>
</feature>
<dbReference type="FunFam" id="3.40.309.10:FF:000005">
    <property type="entry name" value="1-pyrroline-5-carboxylate dehydrogenase 1"/>
    <property type="match status" value="1"/>
</dbReference>
<comment type="similarity">
    <text evidence="17 18">In the C-terminal section; belongs to the aldehyde dehydrogenase family.</text>
</comment>
<dbReference type="EC" id="1.5.5.2" evidence="18"/>
<feature type="domain" description="Proline dehydrogenase PutA" evidence="22">
    <location>
        <begin position="67"/>
        <end position="179"/>
    </location>
</feature>
<keyword evidence="11 18" id="KW-0238">DNA-binding</keyword>
<dbReference type="RefSeq" id="WP_058524518.1">
    <property type="nucleotide sequence ID" value="NZ_CAAAHV010000003.1"/>
</dbReference>
<name>A0A378I890_9GAMM</name>
<dbReference type="Proteomes" id="UP000255066">
    <property type="component" value="Unassembled WGS sequence"/>
</dbReference>
<dbReference type="EMBL" id="LNXT01000048">
    <property type="protein sequence ID" value="KTC67912.1"/>
    <property type="molecule type" value="Genomic_DNA"/>
</dbReference>
<dbReference type="InterPro" id="IPR025703">
    <property type="entry name" value="Bifunct_PutA"/>
</dbReference>
<keyword evidence="13" id="KW-0511">Multifunctional enzyme</keyword>
<dbReference type="GO" id="GO:0003677">
    <property type="term" value="F:DNA binding"/>
    <property type="evidence" value="ECO:0007669"/>
    <property type="project" value="UniProtKB-KW"/>
</dbReference>
<evidence type="ECO:0000256" key="11">
    <source>
        <dbReference type="ARBA" id="ARBA00023125"/>
    </source>
</evidence>